<dbReference type="Proteomes" id="UP001375382">
    <property type="component" value="Unassembled WGS sequence"/>
</dbReference>
<protein>
    <submittedName>
        <fullName evidence="2">Beta-lactamase family protein</fullName>
    </submittedName>
</protein>
<dbReference type="InterPro" id="IPR001466">
    <property type="entry name" value="Beta-lactam-related"/>
</dbReference>
<dbReference type="Pfam" id="PF00144">
    <property type="entry name" value="Beta-lactamase"/>
    <property type="match status" value="1"/>
</dbReference>
<dbReference type="Gene3D" id="3.40.710.10">
    <property type="entry name" value="DD-peptidase/beta-lactamase superfamily"/>
    <property type="match status" value="1"/>
</dbReference>
<name>A0ABU8C984_9GAMM</name>
<comment type="caution">
    <text evidence="2">The sequence shown here is derived from an EMBL/GenBank/DDBJ whole genome shotgun (WGS) entry which is preliminary data.</text>
</comment>
<evidence type="ECO:0000313" key="3">
    <source>
        <dbReference type="Proteomes" id="UP001375382"/>
    </source>
</evidence>
<dbReference type="RefSeq" id="WP_335736813.1">
    <property type="nucleotide sequence ID" value="NZ_JALAAR010000012.1"/>
</dbReference>
<dbReference type="SUPFAM" id="SSF56601">
    <property type="entry name" value="beta-lactamase/transpeptidase-like"/>
    <property type="match status" value="1"/>
</dbReference>
<feature type="domain" description="Beta-lactamase-related" evidence="1">
    <location>
        <begin position="70"/>
        <end position="342"/>
    </location>
</feature>
<dbReference type="PANTHER" id="PTHR43283:SF7">
    <property type="entry name" value="BETA-LACTAMASE-RELATED DOMAIN-CONTAINING PROTEIN"/>
    <property type="match status" value="1"/>
</dbReference>
<proteinExistence type="predicted"/>
<evidence type="ECO:0000313" key="2">
    <source>
        <dbReference type="EMBL" id="MEH8018407.1"/>
    </source>
</evidence>
<dbReference type="InterPro" id="IPR012338">
    <property type="entry name" value="Beta-lactam/transpept-like"/>
</dbReference>
<dbReference type="EMBL" id="JALAAR010000012">
    <property type="protein sequence ID" value="MEH8018407.1"/>
    <property type="molecule type" value="Genomic_DNA"/>
</dbReference>
<reference evidence="2 3" key="1">
    <citation type="journal article" date="2023" name="Ecotoxicol. Environ. Saf.">
        <title>Mercury remediation potential of mercury-resistant strain Rheinheimera metallidurans sp. nov. isolated from a municipal waste dumping site.</title>
        <authorList>
            <person name="Yadav V."/>
            <person name="Manjhi A."/>
            <person name="Vadakedath N."/>
        </authorList>
    </citation>
    <scope>NUCLEOTIDE SEQUENCE [LARGE SCALE GENOMIC DNA]</scope>
    <source>
        <strain evidence="2 3">E-49</strain>
    </source>
</reference>
<dbReference type="PANTHER" id="PTHR43283">
    <property type="entry name" value="BETA-LACTAMASE-RELATED"/>
    <property type="match status" value="1"/>
</dbReference>
<sequence length="364" mass="39136">MRLLAIIYFSLALAGCGGSDNDNTVSGGGNVNWQPTAGNDWGISTAAAEGLDADRLTTAFNDAANLAPMYAMLVVRNGKLVAEAYYHGQNSATLQHLRSITKTITMLMIGKALEQGAITSLQQPISDFFDADYADLLGDKATITLAQLLDMSSGISWDESTAQGYNDWVTAADPVQYVLQRQVVTTPGSHFNYNSGTSHLLSYILTKATGLSLAEYSRQHLFQPLGISQYSWETLNDGLTNGAAGLTLRARDLAKIGLLLQQQGRWQSQQIIAASWLLQAAEVSQSLTSAVGGLTLHGYGQQWWLGNSSVGAAQLAWGYGGQFVLTIPEQNLTVVLYQNFRAGVAGQSDSAMQVIRQHILPALQ</sequence>
<gene>
    <name evidence="2" type="ORF">MN202_14290</name>
</gene>
<evidence type="ECO:0000259" key="1">
    <source>
        <dbReference type="Pfam" id="PF00144"/>
    </source>
</evidence>
<accession>A0ABU8C984</accession>
<keyword evidence="3" id="KW-1185">Reference proteome</keyword>
<organism evidence="2 3">
    <name type="scientific">Rheinheimera muenzenbergensis</name>
    <dbReference type="NCBI Taxonomy" id="1193628"/>
    <lineage>
        <taxon>Bacteria</taxon>
        <taxon>Pseudomonadati</taxon>
        <taxon>Pseudomonadota</taxon>
        <taxon>Gammaproteobacteria</taxon>
        <taxon>Chromatiales</taxon>
        <taxon>Chromatiaceae</taxon>
        <taxon>Rheinheimera</taxon>
    </lineage>
</organism>
<dbReference type="PROSITE" id="PS51257">
    <property type="entry name" value="PROKAR_LIPOPROTEIN"/>
    <property type="match status" value="1"/>
</dbReference>
<dbReference type="InterPro" id="IPR050789">
    <property type="entry name" value="Diverse_Enzym_Activities"/>
</dbReference>